<organism evidence="1 2">
    <name type="scientific">Cyphellophora attinorum</name>
    <dbReference type="NCBI Taxonomy" id="1664694"/>
    <lineage>
        <taxon>Eukaryota</taxon>
        <taxon>Fungi</taxon>
        <taxon>Dikarya</taxon>
        <taxon>Ascomycota</taxon>
        <taxon>Pezizomycotina</taxon>
        <taxon>Eurotiomycetes</taxon>
        <taxon>Chaetothyriomycetidae</taxon>
        <taxon>Chaetothyriales</taxon>
        <taxon>Cyphellophoraceae</taxon>
        <taxon>Cyphellophora</taxon>
    </lineage>
</organism>
<dbReference type="EMBL" id="LFJN01000038">
    <property type="protein sequence ID" value="KPI35653.1"/>
    <property type="molecule type" value="Genomic_DNA"/>
</dbReference>
<dbReference type="AlphaFoldDB" id="A0A0N1H2T2"/>
<gene>
    <name evidence="1" type="ORF">AB675_4796</name>
</gene>
<evidence type="ECO:0000313" key="2">
    <source>
        <dbReference type="Proteomes" id="UP000038010"/>
    </source>
</evidence>
<comment type="caution">
    <text evidence="1">The sequence shown here is derived from an EMBL/GenBank/DDBJ whole genome shotgun (WGS) entry which is preliminary data.</text>
</comment>
<dbReference type="GeneID" id="28736839"/>
<reference evidence="1 2" key="1">
    <citation type="submission" date="2015-06" db="EMBL/GenBank/DDBJ databases">
        <title>Draft genome of the ant-associated black yeast Phialophora attae CBS 131958.</title>
        <authorList>
            <person name="Moreno L.F."/>
            <person name="Stielow B.J."/>
            <person name="de Hoog S."/>
            <person name="Vicente V.A."/>
            <person name="Weiss V.A."/>
            <person name="de Vries M."/>
            <person name="Cruz L.M."/>
            <person name="Souza E.M."/>
        </authorList>
    </citation>
    <scope>NUCLEOTIDE SEQUENCE [LARGE SCALE GENOMIC DNA]</scope>
    <source>
        <strain evidence="1 2">CBS 131958</strain>
    </source>
</reference>
<dbReference type="Proteomes" id="UP000038010">
    <property type="component" value="Unassembled WGS sequence"/>
</dbReference>
<sequence length="269" mass="31057">MNTTTMGLLGLPAELRLIIYDHSFRGSILFDRELSIDDKTAASDEAAPASDEYGRDLYESLQIDNDREKGFRDRFPGVLLVSKTVRDEALPVYGRSVLLSVGLKEGKCLIPRIPAEYRSHIRSVLISFYLPRYEGDVAVLLQGFRTAHIMGPAIQLKRHAWTDRTLASEAMVVIKVWRPELRWCLDDLTQRRPELRVVVHMLIVLVDDLFDYEPDLLRRRGCKFFEVDYGRRANISRHSLPERKKKVQKEGREAGPEHFEWDQLIPDGH</sequence>
<dbReference type="RefSeq" id="XP_017995616.1">
    <property type="nucleotide sequence ID" value="XM_018144960.1"/>
</dbReference>
<evidence type="ECO:0000313" key="1">
    <source>
        <dbReference type="EMBL" id="KPI35653.1"/>
    </source>
</evidence>
<accession>A0A0N1H2T2</accession>
<name>A0A0N1H2T2_9EURO</name>
<dbReference type="VEuPathDB" id="FungiDB:AB675_4796"/>
<proteinExistence type="predicted"/>
<protein>
    <submittedName>
        <fullName evidence="1">Uncharacterized protein</fullName>
    </submittedName>
</protein>
<keyword evidence="2" id="KW-1185">Reference proteome</keyword>